<evidence type="ECO:0000256" key="1">
    <source>
        <dbReference type="SAM" id="MobiDB-lite"/>
    </source>
</evidence>
<feature type="compositionally biased region" description="Basic and acidic residues" evidence="1">
    <location>
        <begin position="311"/>
        <end position="320"/>
    </location>
</feature>
<dbReference type="Gene3D" id="3.50.50.60">
    <property type="entry name" value="FAD/NAD(P)-binding domain"/>
    <property type="match status" value="1"/>
</dbReference>
<reference evidence="2" key="1">
    <citation type="submission" date="2021-01" db="EMBL/GenBank/DDBJ databases">
        <authorList>
            <person name="Corre E."/>
            <person name="Pelletier E."/>
            <person name="Niang G."/>
            <person name="Scheremetjew M."/>
            <person name="Finn R."/>
            <person name="Kale V."/>
            <person name="Holt S."/>
            <person name="Cochrane G."/>
            <person name="Meng A."/>
            <person name="Brown T."/>
            <person name="Cohen L."/>
        </authorList>
    </citation>
    <scope>NUCLEOTIDE SEQUENCE</scope>
    <source>
        <strain evidence="2">CCMP622</strain>
    </source>
</reference>
<feature type="compositionally biased region" description="Low complexity" evidence="1">
    <location>
        <begin position="331"/>
        <end position="346"/>
    </location>
</feature>
<proteinExistence type="predicted"/>
<name>A0A7S2U5Q7_9EUKA</name>
<evidence type="ECO:0008006" key="3">
    <source>
        <dbReference type="Google" id="ProtNLM"/>
    </source>
</evidence>
<dbReference type="AlphaFoldDB" id="A0A7S2U5Q7"/>
<organism evidence="2">
    <name type="scientific">Lotharella oceanica</name>
    <dbReference type="NCBI Taxonomy" id="641309"/>
    <lineage>
        <taxon>Eukaryota</taxon>
        <taxon>Sar</taxon>
        <taxon>Rhizaria</taxon>
        <taxon>Cercozoa</taxon>
        <taxon>Chlorarachniophyceae</taxon>
        <taxon>Lotharella</taxon>
    </lineage>
</organism>
<dbReference type="SUPFAM" id="SSF51905">
    <property type="entry name" value="FAD/NAD(P)-binding domain"/>
    <property type="match status" value="1"/>
</dbReference>
<dbReference type="InterPro" id="IPR036188">
    <property type="entry name" value="FAD/NAD-bd_sf"/>
</dbReference>
<accession>A0A7S2U5Q7</accession>
<gene>
    <name evidence="2" type="ORF">LSP00402_LOCUS22382</name>
</gene>
<dbReference type="EMBL" id="HBHP01036343">
    <property type="protein sequence ID" value="CAD9778366.1"/>
    <property type="molecule type" value="Transcribed_RNA"/>
</dbReference>
<protein>
    <recommendedName>
        <fullName evidence="3">FAD-binding domain-containing protein</fullName>
    </recommendedName>
</protein>
<feature type="region of interest" description="Disordered" evidence="1">
    <location>
        <begin position="308"/>
        <end position="346"/>
    </location>
</feature>
<evidence type="ECO:0000313" key="2">
    <source>
        <dbReference type="EMBL" id="CAD9778366.1"/>
    </source>
</evidence>
<sequence>MSETKDTPRPDVVIVGAGPVGLFTAIQLKLRDPSLNILMLEKYKEYKRQHVLKIEAASLDTGIEDQRIQDLKKNLTGKTPTNRIENAFKSLAGELGVTILYGEHVTDVEALPKRFPSARYIIGAGGRRSIVRAQKFGDALLVNHNVMKVVFCKYRCKGKTERFGWMRSISLMHEADHTINELIGRPKDGVTAVTLQIFVSGNEYKQLGGFTFKNPATPETLRKACPTLSKSLDVWLRARIDEMKEERLDEPKINPVPLDVYQAAKVVKRESVEGKQVTWALVGDAAFGLPFFRALNDGLKSATKLSQSIVKDLHPPDPEPRQTTPSKKSKTMSSIKSSLSVSSAPSDPMQAYEAFFKRMAWWERQLVGSKATSINAGVSSVAASRKVKRSRVRVARKVASGSTSSMSGCAVS</sequence>